<name>B8HJ25_PSECP</name>
<dbReference type="Gene3D" id="2.60.40.10">
    <property type="entry name" value="Immunoglobulins"/>
    <property type="match status" value="1"/>
</dbReference>
<keyword evidence="7" id="KW-0614">Plasmid</keyword>
<evidence type="ECO:0000256" key="4">
    <source>
        <dbReference type="PROSITE-ProRule" id="PRU01100"/>
    </source>
</evidence>
<feature type="active site" description="Nucleophile" evidence="4">
    <location>
        <position position="346"/>
    </location>
</feature>
<dbReference type="RefSeq" id="WP_012623439.1">
    <property type="nucleotide sequence ID" value="NC_011879.1"/>
</dbReference>
<evidence type="ECO:0000256" key="1">
    <source>
        <dbReference type="ARBA" id="ARBA00007754"/>
    </source>
</evidence>
<gene>
    <name evidence="7" type="ordered locus">Achl_4471</name>
</gene>
<dbReference type="PANTHER" id="PTHR40079:SF4">
    <property type="entry name" value="GH26 DOMAIN-CONTAINING PROTEIN-RELATED"/>
    <property type="match status" value="1"/>
</dbReference>
<dbReference type="PROSITE" id="PS51318">
    <property type="entry name" value="TAT"/>
    <property type="match status" value="1"/>
</dbReference>
<reference evidence="7" key="1">
    <citation type="submission" date="2009-01" db="EMBL/GenBank/DDBJ databases">
        <title>Complete sequence of plasmid1 of Arthrobacter chlorophenolicus A6.</title>
        <authorList>
            <consortium name="US DOE Joint Genome Institute"/>
            <person name="Lucas S."/>
            <person name="Copeland A."/>
            <person name="Lapidus A."/>
            <person name="Glavina del Rio T."/>
            <person name="Tice H."/>
            <person name="Bruce D."/>
            <person name="Goodwin L."/>
            <person name="Pitluck S."/>
            <person name="Goltsman E."/>
            <person name="Clum A."/>
            <person name="Larimer F."/>
            <person name="Land M."/>
            <person name="Hauser L."/>
            <person name="Kyrpides N."/>
            <person name="Mikhailova N."/>
            <person name="Jansson J."/>
            <person name="Richardson P."/>
        </authorList>
    </citation>
    <scope>NUCLEOTIDE SEQUENCE [LARGE SCALE GENOMIC DNA]</scope>
    <source>
        <strain evidence="7">A6</strain>
        <plasmid evidence="7">pACHL01</plasmid>
    </source>
</reference>
<dbReference type="InterPro" id="IPR022790">
    <property type="entry name" value="GH26_dom"/>
</dbReference>
<dbReference type="GO" id="GO:0006080">
    <property type="term" value="P:substituted mannan metabolic process"/>
    <property type="evidence" value="ECO:0007669"/>
    <property type="project" value="InterPro"/>
</dbReference>
<evidence type="ECO:0000313" key="8">
    <source>
        <dbReference type="Proteomes" id="UP000002505"/>
    </source>
</evidence>
<keyword evidence="8" id="KW-1185">Reference proteome</keyword>
<dbReference type="EMBL" id="CP001342">
    <property type="protein sequence ID" value="ACL42422.1"/>
    <property type="molecule type" value="Genomic_DNA"/>
</dbReference>
<evidence type="ECO:0000256" key="2">
    <source>
        <dbReference type="ARBA" id="ARBA00022801"/>
    </source>
</evidence>
<dbReference type="PRINTS" id="PR00739">
    <property type="entry name" value="GLHYDRLASE26"/>
</dbReference>
<geneLocation type="plasmid" evidence="7 8">
    <name>pACHL01</name>
</geneLocation>
<dbReference type="PANTHER" id="PTHR40079">
    <property type="entry name" value="MANNAN ENDO-1,4-BETA-MANNOSIDASE E-RELATED"/>
    <property type="match status" value="1"/>
</dbReference>
<dbReference type="KEGG" id="ach:Achl_4471"/>
<evidence type="ECO:0000256" key="5">
    <source>
        <dbReference type="SAM" id="SignalP"/>
    </source>
</evidence>
<dbReference type="InterPro" id="IPR006311">
    <property type="entry name" value="TAT_signal"/>
</dbReference>
<evidence type="ECO:0000256" key="3">
    <source>
        <dbReference type="ARBA" id="ARBA00023295"/>
    </source>
</evidence>
<dbReference type="GO" id="GO:0016985">
    <property type="term" value="F:mannan endo-1,4-beta-mannosidase activity"/>
    <property type="evidence" value="ECO:0007669"/>
    <property type="project" value="InterPro"/>
</dbReference>
<evidence type="ECO:0000313" key="7">
    <source>
        <dbReference type="EMBL" id="ACL42422.1"/>
    </source>
</evidence>
<dbReference type="Pfam" id="PF02156">
    <property type="entry name" value="Glyco_hydro_26"/>
    <property type="match status" value="1"/>
</dbReference>
<dbReference type="OrthoDB" id="9816550at2"/>
<protein>
    <submittedName>
        <fullName evidence="7">Beta-mannanase-like protein</fullName>
    </submittedName>
</protein>
<dbReference type="HOGENOM" id="CLU_038234_1_1_11"/>
<dbReference type="Gene3D" id="3.20.20.80">
    <property type="entry name" value="Glycosidases"/>
    <property type="match status" value="1"/>
</dbReference>
<sequence length="407" mass="42264">MNHTANRRTILGLGLAAAISGAGAAAAQATSAAMTLSPTTGPVGTTVSVTGTGFPGLTTGSLTLGSNKVALKTLKNGTFTASIVVPAGTAAIAPVTAQVGRTTLSTNFTVAAAETSASLPPVSSALLRFGLIPAAGIAGSAEIDATSKLVGEQPALLLGYRDFQQAAPIAELDAATTRGAIPMMTWEPWVAGAGAGAVQPAYTLAAIAAGNFDTYITQWGAGLASWGKPVMLRFAHEMNGDWYPWCETVNGNQPGDYIRAWQHVHDLVTAAGAFNVTWVWAPNGGGPGDMAAMYPGDGYVDVLGLDAYNWGTTQSWSSWQSPDALFGYWLDQLRVIAPGKQIIITETASTETGGSKADWNTSLVPYLNSQPDVTGFIWFNLNKETDWRIESSTASSNAFTAALAARR</sequence>
<dbReference type="CAZy" id="GH26">
    <property type="family name" value="Glycoside Hydrolase Family 26"/>
</dbReference>
<proteinExistence type="inferred from homology"/>
<feature type="active site" description="Proton donor" evidence="4">
    <location>
        <position position="237"/>
    </location>
</feature>
<dbReference type="AlphaFoldDB" id="B8HJ25"/>
<dbReference type="InterPro" id="IPR017853">
    <property type="entry name" value="GH"/>
</dbReference>
<keyword evidence="3 4" id="KW-0326">Glycosidase</keyword>
<accession>B8HJ25</accession>
<keyword evidence="5" id="KW-0732">Signal</keyword>
<comment type="similarity">
    <text evidence="1 4">Belongs to the glycosyl hydrolase 26 family.</text>
</comment>
<feature type="domain" description="GH26" evidence="6">
    <location>
        <begin position="110"/>
        <end position="402"/>
    </location>
</feature>
<dbReference type="Proteomes" id="UP000002505">
    <property type="component" value="Plasmid pACHL01"/>
</dbReference>
<feature type="signal peptide" evidence="5">
    <location>
        <begin position="1"/>
        <end position="24"/>
    </location>
</feature>
<dbReference type="SUPFAM" id="SSF51445">
    <property type="entry name" value="(Trans)glycosidases"/>
    <property type="match status" value="1"/>
</dbReference>
<feature type="chain" id="PRO_5038653151" evidence="5">
    <location>
        <begin position="25"/>
        <end position="407"/>
    </location>
</feature>
<evidence type="ECO:0000259" key="6">
    <source>
        <dbReference type="PROSITE" id="PS51764"/>
    </source>
</evidence>
<dbReference type="InterPro" id="IPR000805">
    <property type="entry name" value="Glyco_hydro_26"/>
</dbReference>
<organism evidence="7 8">
    <name type="scientific">Pseudarthrobacter chlorophenolicus (strain ATCC 700700 / DSM 12829 / CIP 107037 / JCM 12360 / KCTC 9906 / NCIMB 13794 / A6)</name>
    <name type="common">Arthrobacter chlorophenolicus</name>
    <dbReference type="NCBI Taxonomy" id="452863"/>
    <lineage>
        <taxon>Bacteria</taxon>
        <taxon>Bacillati</taxon>
        <taxon>Actinomycetota</taxon>
        <taxon>Actinomycetes</taxon>
        <taxon>Micrococcales</taxon>
        <taxon>Micrococcaceae</taxon>
        <taxon>Pseudarthrobacter</taxon>
    </lineage>
</organism>
<keyword evidence="2 4" id="KW-0378">Hydrolase</keyword>
<dbReference type="InterPro" id="IPR013783">
    <property type="entry name" value="Ig-like_fold"/>
</dbReference>
<dbReference type="PROSITE" id="PS51764">
    <property type="entry name" value="GH26"/>
    <property type="match status" value="1"/>
</dbReference>